<reference evidence="1" key="1">
    <citation type="submission" date="2020-06" db="EMBL/GenBank/DDBJ databases">
        <authorList>
            <consortium name="Plant Systems Biology data submission"/>
        </authorList>
    </citation>
    <scope>NUCLEOTIDE SEQUENCE</scope>
    <source>
        <strain evidence="1">D6</strain>
    </source>
</reference>
<proteinExistence type="predicted"/>
<dbReference type="OrthoDB" id="42583at2759"/>
<name>A0A9N8HNI7_9STRA</name>
<comment type="caution">
    <text evidence="1">The sequence shown here is derived from an EMBL/GenBank/DDBJ whole genome shotgun (WGS) entry which is preliminary data.</text>
</comment>
<accession>A0A9N8HNI7</accession>
<gene>
    <name evidence="1" type="ORF">SEMRO_989_G228540.1</name>
</gene>
<dbReference type="Proteomes" id="UP001153069">
    <property type="component" value="Unassembled WGS sequence"/>
</dbReference>
<protein>
    <submittedName>
        <fullName evidence="1">Uncharacterized protein</fullName>
    </submittedName>
</protein>
<dbReference type="AlphaFoldDB" id="A0A9N8HNI7"/>
<sequence length="119" mass="13230">MIGTSSILRTIPKTAALAKQTAAKAYFSSECAPALKLQQIFEQYRQEHFSRELPSRFRKEMVKIIEGPDHLVAVDNFNLILSNIGRSDASLSESEMNDLLMAAGSSSRKIPVEQAMMLL</sequence>
<keyword evidence="2" id="KW-1185">Reference proteome</keyword>
<evidence type="ECO:0000313" key="1">
    <source>
        <dbReference type="EMBL" id="CAB9519115.1"/>
    </source>
</evidence>
<dbReference type="EMBL" id="CAICTM010000987">
    <property type="protein sequence ID" value="CAB9519115.1"/>
    <property type="molecule type" value="Genomic_DNA"/>
</dbReference>
<evidence type="ECO:0000313" key="2">
    <source>
        <dbReference type="Proteomes" id="UP001153069"/>
    </source>
</evidence>
<organism evidence="1 2">
    <name type="scientific">Seminavis robusta</name>
    <dbReference type="NCBI Taxonomy" id="568900"/>
    <lineage>
        <taxon>Eukaryota</taxon>
        <taxon>Sar</taxon>
        <taxon>Stramenopiles</taxon>
        <taxon>Ochrophyta</taxon>
        <taxon>Bacillariophyta</taxon>
        <taxon>Bacillariophyceae</taxon>
        <taxon>Bacillariophycidae</taxon>
        <taxon>Naviculales</taxon>
        <taxon>Naviculaceae</taxon>
        <taxon>Seminavis</taxon>
    </lineage>
</organism>